<dbReference type="AlphaFoldDB" id="A0A7D6BUU8"/>
<dbReference type="InterPro" id="IPR029035">
    <property type="entry name" value="DHS-like_NAD/FAD-binding_dom"/>
</dbReference>
<dbReference type="PANTHER" id="PTHR11703:SF0">
    <property type="entry name" value="DEOXYHYPUSINE SYNTHASE"/>
    <property type="match status" value="1"/>
</dbReference>
<dbReference type="NCBIfam" id="NF002294">
    <property type="entry name" value="PRK01221.1"/>
    <property type="match status" value="1"/>
</dbReference>
<protein>
    <submittedName>
        <fullName evidence="3">Deoxyhypusine synthase</fullName>
        <ecNumber evidence="3">2.5.1.46</ecNumber>
    </submittedName>
</protein>
<dbReference type="Pfam" id="PF01916">
    <property type="entry name" value="DS"/>
    <property type="match status" value="1"/>
</dbReference>
<dbReference type="GO" id="GO:0005737">
    <property type="term" value="C:cytoplasm"/>
    <property type="evidence" value="ECO:0007669"/>
    <property type="project" value="TreeGrafter"/>
</dbReference>
<dbReference type="Proteomes" id="UP000510821">
    <property type="component" value="Chromosome"/>
</dbReference>
<keyword evidence="2" id="KW-0520">NAD</keyword>
<dbReference type="EMBL" id="CP058998">
    <property type="protein sequence ID" value="QLJ52704.1"/>
    <property type="molecule type" value="Genomic_DNA"/>
</dbReference>
<dbReference type="FunFam" id="3.40.910.10:FF:000010">
    <property type="entry name" value="Deoxyhypusine synthase"/>
    <property type="match status" value="1"/>
</dbReference>
<evidence type="ECO:0000313" key="3">
    <source>
        <dbReference type="EMBL" id="QLJ52704.1"/>
    </source>
</evidence>
<evidence type="ECO:0000256" key="2">
    <source>
        <dbReference type="ARBA" id="ARBA00023027"/>
    </source>
</evidence>
<evidence type="ECO:0000256" key="1">
    <source>
        <dbReference type="ARBA" id="ARBA00009892"/>
    </source>
</evidence>
<name>A0A7D6BUU8_FERL1</name>
<reference evidence="4" key="1">
    <citation type="submission" date="2020-07" db="EMBL/GenBank/DDBJ databases">
        <title>Metabolic diversity and evolutionary history of the archaeal phylum ###Micrarchaeota### uncovered from a freshwater lake metagenome.</title>
        <authorList>
            <person name="Kadnikov V.V."/>
            <person name="Savvichev A.S."/>
            <person name="Mardanov A.V."/>
            <person name="Beletsky A.V."/>
            <person name="Chupakov A.V."/>
            <person name="Kokryatskaya N.M."/>
            <person name="Pimenov N.V."/>
            <person name="Ravin N.V."/>
        </authorList>
    </citation>
    <scope>NUCLEOTIDE SEQUENCE [LARGE SCALE GENOMIC DNA]</scope>
</reference>
<gene>
    <name evidence="3" type="ORF">Sv326_0529</name>
</gene>
<comment type="similarity">
    <text evidence="1">Belongs to the deoxyhypusine synthase family.</text>
</comment>
<accession>A0A7D6BUU8</accession>
<dbReference type="Gene3D" id="3.40.910.10">
    <property type="entry name" value="Deoxyhypusine synthase"/>
    <property type="match status" value="1"/>
</dbReference>
<dbReference type="InterPro" id="IPR036982">
    <property type="entry name" value="Deoxyhypusine_synthase_sf"/>
</dbReference>
<dbReference type="KEGG" id="flt:Sv326_0529"/>
<dbReference type="EC" id="2.5.1.46" evidence="3"/>
<proteinExistence type="inferred from homology"/>
<keyword evidence="3" id="KW-0808">Transferase</keyword>
<dbReference type="PANTHER" id="PTHR11703">
    <property type="entry name" value="DEOXYHYPUSINE SYNTHASE"/>
    <property type="match status" value="1"/>
</dbReference>
<dbReference type="InterPro" id="IPR002773">
    <property type="entry name" value="Deoxyhypusine_synthase"/>
</dbReference>
<organism evidence="3 4">
    <name type="scientific">Fermentimicrarchaeum limneticum</name>
    <dbReference type="NCBI Taxonomy" id="2795018"/>
    <lineage>
        <taxon>Archaea</taxon>
        <taxon>Candidatus Micrarchaeota</taxon>
        <taxon>Candidatus Fermentimicrarchaeales</taxon>
        <taxon>Candidatus Fermentimicrarchaeaceae</taxon>
        <taxon>Candidatus Fermentimicrarchaeum</taxon>
    </lineage>
</organism>
<dbReference type="SUPFAM" id="SSF52467">
    <property type="entry name" value="DHS-like NAD/FAD-binding domain"/>
    <property type="match status" value="1"/>
</dbReference>
<evidence type="ECO:0000313" key="4">
    <source>
        <dbReference type="Proteomes" id="UP000510821"/>
    </source>
</evidence>
<dbReference type="GO" id="GO:0034038">
    <property type="term" value="F:deoxyhypusine synthase activity"/>
    <property type="evidence" value="ECO:0007669"/>
    <property type="project" value="UniProtKB-EC"/>
</dbReference>
<sequence length="313" mass="35057">MRKPLGRKVVDMKLKENMGAAELVEEMRNAGGFTARHLAVGAGILEDMLGDKECTNFLSFPACIVATGLRGVLAQFVKEFDVVITTGGTFDHDLARAWGGRYFHGSFELDDEMLHRMGLNRLGNVLIPNSSYGVLLERKMLPILKELSKEKEEWSSRELAHEFGRRVEDENSILYQAAKHKIPIYCPGILDAAFGTNLVIFSQDNKFKLNLMKDEKELSDIVFDSRRRGALMIGGGISKHHTIWWNQFKGGLDYAVYITTATAYDGSLSGARLREAISWGKVKEKAKQVTIDGDATVILPLMLAALRKRKYKN</sequence>